<evidence type="ECO:0000256" key="5">
    <source>
        <dbReference type="ARBA" id="ARBA00022741"/>
    </source>
</evidence>
<evidence type="ECO:0000256" key="1">
    <source>
        <dbReference type="ARBA" id="ARBA00000085"/>
    </source>
</evidence>
<feature type="transmembrane region" description="Helical" evidence="9">
    <location>
        <begin position="103"/>
        <end position="123"/>
    </location>
</feature>
<dbReference type="PANTHER" id="PTHR24421">
    <property type="entry name" value="NITRATE/NITRITE SENSOR PROTEIN NARX-RELATED"/>
    <property type="match status" value="1"/>
</dbReference>
<dbReference type="InterPro" id="IPR036890">
    <property type="entry name" value="HATPase_C_sf"/>
</dbReference>
<evidence type="ECO:0000313" key="12">
    <source>
        <dbReference type="Proteomes" id="UP000239494"/>
    </source>
</evidence>
<dbReference type="Gene3D" id="1.20.5.1930">
    <property type="match status" value="1"/>
</dbReference>
<reference evidence="11 12" key="1">
    <citation type="submission" date="2018-03" db="EMBL/GenBank/DDBJ databases">
        <title>Genomic Encyclopedia of Archaeal and Bacterial Type Strains, Phase II (KMG-II): from individual species to whole genera.</title>
        <authorList>
            <person name="Goeker M."/>
        </authorList>
    </citation>
    <scope>NUCLEOTIDE SEQUENCE [LARGE SCALE GENOMIC DNA]</scope>
    <source>
        <strain evidence="11 12">DSM 44720</strain>
    </source>
</reference>
<dbReference type="SUPFAM" id="SSF55874">
    <property type="entry name" value="ATPase domain of HSP90 chaperone/DNA topoisomerase II/histidine kinase"/>
    <property type="match status" value="1"/>
</dbReference>
<dbReference type="InterPro" id="IPR055558">
    <property type="entry name" value="DUF7134"/>
</dbReference>
<keyword evidence="9" id="KW-1133">Transmembrane helix</keyword>
<keyword evidence="6 11" id="KW-0418">Kinase</keyword>
<comment type="catalytic activity">
    <reaction evidence="1">
        <text>ATP + protein L-histidine = ADP + protein N-phospho-L-histidine.</text>
        <dbReference type="EC" id="2.7.13.3"/>
    </reaction>
</comment>
<accession>A0A2T0TJJ7</accession>
<dbReference type="CDD" id="cd16917">
    <property type="entry name" value="HATPase_UhpB-NarQ-NarX-like"/>
    <property type="match status" value="1"/>
</dbReference>
<feature type="transmembrane region" description="Helical" evidence="9">
    <location>
        <begin position="30"/>
        <end position="48"/>
    </location>
</feature>
<dbReference type="EMBL" id="PVTF01000001">
    <property type="protein sequence ID" value="PRY45795.1"/>
    <property type="molecule type" value="Genomic_DNA"/>
</dbReference>
<keyword evidence="8" id="KW-0902">Two-component regulatory system</keyword>
<organism evidence="11 12">
    <name type="scientific">Umezawaea tangerina</name>
    <dbReference type="NCBI Taxonomy" id="84725"/>
    <lineage>
        <taxon>Bacteria</taxon>
        <taxon>Bacillati</taxon>
        <taxon>Actinomycetota</taxon>
        <taxon>Actinomycetes</taxon>
        <taxon>Pseudonocardiales</taxon>
        <taxon>Pseudonocardiaceae</taxon>
        <taxon>Umezawaea</taxon>
    </lineage>
</organism>
<evidence type="ECO:0000256" key="8">
    <source>
        <dbReference type="ARBA" id="ARBA00023012"/>
    </source>
</evidence>
<evidence type="ECO:0000313" key="11">
    <source>
        <dbReference type="EMBL" id="PRY45795.1"/>
    </source>
</evidence>
<keyword evidence="9" id="KW-0472">Membrane</keyword>
<dbReference type="InterPro" id="IPR003594">
    <property type="entry name" value="HATPase_dom"/>
</dbReference>
<dbReference type="AlphaFoldDB" id="A0A2T0TJJ7"/>
<dbReference type="Proteomes" id="UP000239494">
    <property type="component" value="Unassembled WGS sequence"/>
</dbReference>
<dbReference type="GO" id="GO:0046983">
    <property type="term" value="F:protein dimerization activity"/>
    <property type="evidence" value="ECO:0007669"/>
    <property type="project" value="InterPro"/>
</dbReference>
<dbReference type="RefSeq" id="WP_211304226.1">
    <property type="nucleotide sequence ID" value="NZ_PVTF01000001.1"/>
</dbReference>
<dbReference type="Pfam" id="PF23539">
    <property type="entry name" value="DUF7134"/>
    <property type="match status" value="1"/>
</dbReference>
<dbReference type="InterPro" id="IPR050482">
    <property type="entry name" value="Sensor_HK_TwoCompSys"/>
</dbReference>
<keyword evidence="9" id="KW-0812">Transmembrane</keyword>
<keyword evidence="4" id="KW-0808">Transferase</keyword>
<evidence type="ECO:0000256" key="2">
    <source>
        <dbReference type="ARBA" id="ARBA00012438"/>
    </source>
</evidence>
<comment type="caution">
    <text evidence="11">The sequence shown here is derived from an EMBL/GenBank/DDBJ whole genome shotgun (WGS) entry which is preliminary data.</text>
</comment>
<name>A0A2T0TJJ7_9PSEU</name>
<keyword evidence="12" id="KW-1185">Reference proteome</keyword>
<dbReference type="InterPro" id="IPR005467">
    <property type="entry name" value="His_kinase_dom"/>
</dbReference>
<gene>
    <name evidence="11" type="ORF">CLV43_10155</name>
</gene>
<evidence type="ECO:0000256" key="6">
    <source>
        <dbReference type="ARBA" id="ARBA00022777"/>
    </source>
</evidence>
<evidence type="ECO:0000256" key="9">
    <source>
        <dbReference type="SAM" id="Phobius"/>
    </source>
</evidence>
<dbReference type="Pfam" id="PF07730">
    <property type="entry name" value="HisKA_3"/>
    <property type="match status" value="1"/>
</dbReference>
<evidence type="ECO:0000256" key="3">
    <source>
        <dbReference type="ARBA" id="ARBA00022553"/>
    </source>
</evidence>
<keyword evidence="3" id="KW-0597">Phosphoprotein</keyword>
<dbReference type="PROSITE" id="PS50109">
    <property type="entry name" value="HIS_KIN"/>
    <property type="match status" value="1"/>
</dbReference>
<dbReference type="Gene3D" id="3.30.565.10">
    <property type="entry name" value="Histidine kinase-like ATPase, C-terminal domain"/>
    <property type="match status" value="1"/>
</dbReference>
<sequence length="386" mass="40939">MRAHPVFGDSLIAGLLFLADLSSFASTDRVPGGAIFLVGLLLTVPVAFRRRYPLASSYVVLLGGFLQLMTHGGLLDGLPVRAGDLALAIALYTVVAYVGKQPALLYTMALFVGTLIWAVWRIADPTAAVFLTALVAAIFGFSWALGSFVGARRAYHSELEQRLKLLETERDQQARIAVGEERSRIARELHDVVAHAVSVMVVQADGAGYAIRTKPELAEAAVKTISDTGRQALTELRRLLGVLRSEDQSGTQWAPQPDARELENLAENCRAAGLPVRLEITGDVDQLPVGLGLSIYRIVQEALTNTLKHAGSGAGAVVKVLRTGEKVVVEVTDDGYGTPHDLVAVSGGNGLIGMRERAGVLGGTLDAGPNPGGGWRVRAVLPLIAS</sequence>
<proteinExistence type="predicted"/>
<dbReference type="GO" id="GO:0005524">
    <property type="term" value="F:ATP binding"/>
    <property type="evidence" value="ECO:0007669"/>
    <property type="project" value="UniProtKB-KW"/>
</dbReference>
<feature type="transmembrane region" description="Helical" evidence="9">
    <location>
        <begin position="55"/>
        <end position="74"/>
    </location>
</feature>
<dbReference type="GO" id="GO:0016020">
    <property type="term" value="C:membrane"/>
    <property type="evidence" value="ECO:0007669"/>
    <property type="project" value="InterPro"/>
</dbReference>
<dbReference type="EC" id="2.7.13.3" evidence="2"/>
<keyword evidence="7" id="KW-0067">ATP-binding</keyword>
<keyword evidence="5" id="KW-0547">Nucleotide-binding</keyword>
<evidence type="ECO:0000259" key="10">
    <source>
        <dbReference type="PROSITE" id="PS50109"/>
    </source>
</evidence>
<feature type="domain" description="Histidine kinase" evidence="10">
    <location>
        <begin position="295"/>
        <end position="385"/>
    </location>
</feature>
<protein>
    <recommendedName>
        <fullName evidence="2">histidine kinase</fullName>
        <ecNumber evidence="2">2.7.13.3</ecNumber>
    </recommendedName>
</protein>
<feature type="transmembrane region" description="Helical" evidence="9">
    <location>
        <begin position="129"/>
        <end position="151"/>
    </location>
</feature>
<evidence type="ECO:0000256" key="7">
    <source>
        <dbReference type="ARBA" id="ARBA00022840"/>
    </source>
</evidence>
<dbReference type="PANTHER" id="PTHR24421:SF10">
    <property type="entry name" value="NITRATE_NITRITE SENSOR PROTEIN NARQ"/>
    <property type="match status" value="1"/>
</dbReference>
<dbReference type="GO" id="GO:0000155">
    <property type="term" value="F:phosphorelay sensor kinase activity"/>
    <property type="evidence" value="ECO:0007669"/>
    <property type="project" value="InterPro"/>
</dbReference>
<dbReference type="Pfam" id="PF02518">
    <property type="entry name" value="HATPase_c"/>
    <property type="match status" value="1"/>
</dbReference>
<evidence type="ECO:0000256" key="4">
    <source>
        <dbReference type="ARBA" id="ARBA00022679"/>
    </source>
</evidence>
<dbReference type="InterPro" id="IPR011712">
    <property type="entry name" value="Sig_transdc_His_kin_sub3_dim/P"/>
</dbReference>